<dbReference type="PIRSF" id="PIRSF015417">
    <property type="entry name" value="T31B5_30_vWA"/>
    <property type="match status" value="1"/>
</dbReference>
<organism evidence="3 4">
    <name type="scientific">Prunus mume</name>
    <name type="common">Japanese apricot</name>
    <name type="synonym">Armeniaca mume</name>
    <dbReference type="NCBI Taxonomy" id="102107"/>
    <lineage>
        <taxon>Eukaryota</taxon>
        <taxon>Viridiplantae</taxon>
        <taxon>Streptophyta</taxon>
        <taxon>Embryophyta</taxon>
        <taxon>Tracheophyta</taxon>
        <taxon>Spermatophyta</taxon>
        <taxon>Magnoliopsida</taxon>
        <taxon>eudicotyledons</taxon>
        <taxon>Gunneridae</taxon>
        <taxon>Pentapetalae</taxon>
        <taxon>rosids</taxon>
        <taxon>fabids</taxon>
        <taxon>Rosales</taxon>
        <taxon>Rosaceae</taxon>
        <taxon>Amygdaloideae</taxon>
        <taxon>Amygdaleae</taxon>
        <taxon>Prunus</taxon>
    </lineage>
</organism>
<dbReference type="PANTHER" id="PTHR31373">
    <property type="entry name" value="OS06G0652100 PROTEIN"/>
    <property type="match status" value="1"/>
</dbReference>
<reference evidence="4" key="2">
    <citation type="submission" date="2025-08" db="UniProtKB">
        <authorList>
            <consortium name="RefSeq"/>
        </authorList>
    </citation>
    <scope>IDENTIFICATION</scope>
</reference>
<feature type="domain" description="DUF2828" evidence="1">
    <location>
        <begin position="87"/>
        <end position="334"/>
    </location>
</feature>
<feature type="domain" description="DUF7788" evidence="2">
    <location>
        <begin position="451"/>
        <end position="645"/>
    </location>
</feature>
<dbReference type="Pfam" id="PF25043">
    <property type="entry name" value="DUF7788"/>
    <property type="match status" value="1"/>
</dbReference>
<accession>A0ABM0P9X9</accession>
<dbReference type="InterPro" id="IPR058580">
    <property type="entry name" value="DUF2828"/>
</dbReference>
<reference evidence="3" key="1">
    <citation type="journal article" date="2012" name="Nat. Commun.">
        <title>The genome of Prunus mume.</title>
        <authorList>
            <person name="Zhang Q."/>
            <person name="Chen W."/>
            <person name="Sun L."/>
            <person name="Zhao F."/>
            <person name="Huang B."/>
            <person name="Yang W."/>
            <person name="Tao Y."/>
            <person name="Wang J."/>
            <person name="Yuan Z."/>
            <person name="Fan G."/>
            <person name="Xing Z."/>
            <person name="Han C."/>
            <person name="Pan H."/>
            <person name="Zhong X."/>
            <person name="Shi W."/>
            <person name="Liang X."/>
            <person name="Du D."/>
            <person name="Sun F."/>
            <person name="Xu Z."/>
            <person name="Hao R."/>
            <person name="Lv T."/>
            <person name="Lv Y."/>
            <person name="Zheng Z."/>
            <person name="Sun M."/>
            <person name="Luo L."/>
            <person name="Cai M."/>
            <person name="Gao Y."/>
            <person name="Wang J."/>
            <person name="Yin Y."/>
            <person name="Xu X."/>
            <person name="Cheng T."/>
            <person name="Wang J."/>
        </authorList>
    </citation>
    <scope>NUCLEOTIDE SEQUENCE [LARGE SCALE GENOMIC DNA]</scope>
</reference>
<name>A0ABM0P9X9_PRUMU</name>
<keyword evidence="3" id="KW-1185">Reference proteome</keyword>
<dbReference type="Pfam" id="PF11443">
    <property type="entry name" value="DUF2828"/>
    <property type="match status" value="1"/>
</dbReference>
<dbReference type="GeneID" id="103335238"/>
<evidence type="ECO:0000313" key="3">
    <source>
        <dbReference type="Proteomes" id="UP000694861"/>
    </source>
</evidence>
<dbReference type="InterPro" id="IPR056690">
    <property type="entry name" value="DUF7788"/>
</dbReference>
<protein>
    <submittedName>
        <fullName evidence="4">Uncharacterized protein LOC103335238</fullName>
    </submittedName>
</protein>
<dbReference type="Proteomes" id="UP000694861">
    <property type="component" value="Linkage group LG6"/>
</dbReference>
<proteinExistence type="predicted"/>
<dbReference type="InterPro" id="IPR011205">
    <property type="entry name" value="UCP015417_vWA"/>
</dbReference>
<dbReference type="RefSeq" id="XP_008236469.1">
    <property type="nucleotide sequence ID" value="XM_008238247.1"/>
</dbReference>
<dbReference type="PANTHER" id="PTHR31373:SF17">
    <property type="entry name" value="OS06G0652100 PROTEIN"/>
    <property type="match status" value="1"/>
</dbReference>
<evidence type="ECO:0000313" key="4">
    <source>
        <dbReference type="RefSeq" id="XP_008236469.1"/>
    </source>
</evidence>
<evidence type="ECO:0000259" key="1">
    <source>
        <dbReference type="Pfam" id="PF11443"/>
    </source>
</evidence>
<sequence length="784" mass="90366">MAAPAQDSLLGPSALRRPNPFPDIFDLTLKTTYEPAPSMGRGQSRQSSSHPTSNPCITFFFRASRYTADHTRKKTPPEYWYFGGIQRDLIHYEEEAWKFDPLTTFKLIFALRMVERLDTDGFYRALLWVHKNHPLTLSLNVMALGGKGWFKDLLGFLYFVLEDPIKEAEAKAKSKKNGIINYDCAYYDSDEDDFYQSYPYKEETGVEEKNREEITATDTRIGRAKMAVERYQSDLDYRNLHDRISEMFAHFLTSDLRFLESGEIEKISFAYKFCPSVNSGYDRATLLCENIAKRIFPRHDYEEYSELEEAHYAYRVRDRLRKQVLVPLRKVLESSSSSRKIRYVPTVPQLLSQNPKALAGLRRYRRILSNEREYESTLYLMENGGENGSKSQFKLYINVVEFFGVSIGDGLKLPHQIVFPFLYMNKEHNERSELEWQTLVQDFSNKGKLRNCLAVCDIQESMRETYEDMVCIGMGLLISELSENPWNGMVFPFSLSPKLSKIEGENLQSKCEFMRQINLQSKCEFMRQTVCSVKLDFLAVYNQILDTATSQNLSPEKMPKRIFVFTNRDFQKAFKCDWRDNYKEALKNYRRRGYQTLPDMVFWNLKGGMREPEVINCPLKENQKVGLILTGFSNNMLTMFLTGESDSRPYAAHQIQAPYGIDVQKCIPRAEDVMKCAISGPEFDNLLDASPINLTNLKDSIAALEVIGSPVKNHNAGIIITGFSNTLLSLFFKGETNLRTYAARVEQVHDGIDVLSGLRLAPNAEDVMQWAVSTEELRSLFILD</sequence>
<evidence type="ECO:0000259" key="2">
    <source>
        <dbReference type="Pfam" id="PF25043"/>
    </source>
</evidence>
<gene>
    <name evidence="4" type="primary">LOC103335238</name>
</gene>